<organism evidence="2 3">
    <name type="scientific">Aldrovandia affinis</name>
    <dbReference type="NCBI Taxonomy" id="143900"/>
    <lineage>
        <taxon>Eukaryota</taxon>
        <taxon>Metazoa</taxon>
        <taxon>Chordata</taxon>
        <taxon>Craniata</taxon>
        <taxon>Vertebrata</taxon>
        <taxon>Euteleostomi</taxon>
        <taxon>Actinopterygii</taxon>
        <taxon>Neopterygii</taxon>
        <taxon>Teleostei</taxon>
        <taxon>Notacanthiformes</taxon>
        <taxon>Halosauridae</taxon>
        <taxon>Aldrovandia</taxon>
    </lineage>
</organism>
<comment type="caution">
    <text evidence="2">The sequence shown here is derived from an EMBL/GenBank/DDBJ whole genome shotgun (WGS) entry which is preliminary data.</text>
</comment>
<feature type="region of interest" description="Disordered" evidence="1">
    <location>
        <begin position="50"/>
        <end position="71"/>
    </location>
</feature>
<evidence type="ECO:0000313" key="3">
    <source>
        <dbReference type="Proteomes" id="UP001221898"/>
    </source>
</evidence>
<evidence type="ECO:0000313" key="2">
    <source>
        <dbReference type="EMBL" id="KAJ8416737.1"/>
    </source>
</evidence>
<dbReference type="AlphaFoldDB" id="A0AAD7T9Z9"/>
<dbReference type="Proteomes" id="UP001221898">
    <property type="component" value="Unassembled WGS sequence"/>
</dbReference>
<feature type="compositionally biased region" description="Polar residues" evidence="1">
    <location>
        <begin position="51"/>
        <end position="62"/>
    </location>
</feature>
<dbReference type="EMBL" id="JAINUG010000005">
    <property type="protein sequence ID" value="KAJ8416737.1"/>
    <property type="molecule type" value="Genomic_DNA"/>
</dbReference>
<name>A0AAD7T9Z9_9TELE</name>
<reference evidence="2" key="1">
    <citation type="journal article" date="2023" name="Science">
        <title>Genome structures resolve the early diversification of teleost fishes.</title>
        <authorList>
            <person name="Parey E."/>
            <person name="Louis A."/>
            <person name="Montfort J."/>
            <person name="Bouchez O."/>
            <person name="Roques C."/>
            <person name="Iampietro C."/>
            <person name="Lluch J."/>
            <person name="Castinel A."/>
            <person name="Donnadieu C."/>
            <person name="Desvignes T."/>
            <person name="Floi Bucao C."/>
            <person name="Jouanno E."/>
            <person name="Wen M."/>
            <person name="Mejri S."/>
            <person name="Dirks R."/>
            <person name="Jansen H."/>
            <person name="Henkel C."/>
            <person name="Chen W.J."/>
            <person name="Zahm M."/>
            <person name="Cabau C."/>
            <person name="Klopp C."/>
            <person name="Thompson A.W."/>
            <person name="Robinson-Rechavi M."/>
            <person name="Braasch I."/>
            <person name="Lecointre G."/>
            <person name="Bobe J."/>
            <person name="Postlethwait J.H."/>
            <person name="Berthelot C."/>
            <person name="Roest Crollius H."/>
            <person name="Guiguen Y."/>
        </authorList>
    </citation>
    <scope>NUCLEOTIDE SEQUENCE</scope>
    <source>
        <strain evidence="2">NC1722</strain>
    </source>
</reference>
<gene>
    <name evidence="2" type="ORF">AAFF_G00326150</name>
</gene>
<accession>A0AAD7T9Z9</accession>
<evidence type="ECO:0000256" key="1">
    <source>
        <dbReference type="SAM" id="MobiDB-lite"/>
    </source>
</evidence>
<protein>
    <recommendedName>
        <fullName evidence="4">Peptidase A2 domain-containing protein</fullName>
    </recommendedName>
</protein>
<sequence length="145" mass="15841">MPPTMQLRWTRRLGGVATVSASGSLLFITDTLSGRQFLCDTGAQMSMLPASPTNARTRSCSPLTGGHQRQRDTDLWQSNHRLVHVEDYSSFPCALCGLPMMTLSCALMASGEFSRLLSEFPDLARPTFSTADTKHGVEHHILTTG</sequence>
<proteinExistence type="predicted"/>
<evidence type="ECO:0008006" key="4">
    <source>
        <dbReference type="Google" id="ProtNLM"/>
    </source>
</evidence>
<keyword evidence="3" id="KW-1185">Reference proteome</keyword>